<reference evidence="1 2" key="1">
    <citation type="submission" date="2019-06" db="EMBL/GenBank/DDBJ databases">
        <title>Whole genome shotgun sequence of Brevibacillus reuszeri NBRC 15719.</title>
        <authorList>
            <person name="Hosoyama A."/>
            <person name="Uohara A."/>
            <person name="Ohji S."/>
            <person name="Ichikawa N."/>
        </authorList>
    </citation>
    <scope>NUCLEOTIDE SEQUENCE [LARGE SCALE GENOMIC DNA]</scope>
    <source>
        <strain evidence="1 2">NBRC 15719</strain>
    </source>
</reference>
<proteinExistence type="predicted"/>
<name>A0ABQ0TK58_9BACL</name>
<protein>
    <submittedName>
        <fullName evidence="1">Uncharacterized protein</fullName>
    </submittedName>
</protein>
<accession>A0ABQ0TK58</accession>
<evidence type="ECO:0000313" key="1">
    <source>
        <dbReference type="EMBL" id="GED68303.1"/>
    </source>
</evidence>
<evidence type="ECO:0000313" key="2">
    <source>
        <dbReference type="Proteomes" id="UP000319578"/>
    </source>
</evidence>
<sequence length="59" mass="6490">MFLSPVNRCSVRLDYTVASTEINLFRRALLLIHLKVPAALVIQEPGAFSPVSPPPSQLD</sequence>
<dbReference type="EMBL" id="BJON01000008">
    <property type="protein sequence ID" value="GED68303.1"/>
    <property type="molecule type" value="Genomic_DNA"/>
</dbReference>
<organism evidence="1 2">
    <name type="scientific">Brevibacillus reuszeri</name>
    <dbReference type="NCBI Taxonomy" id="54915"/>
    <lineage>
        <taxon>Bacteria</taxon>
        <taxon>Bacillati</taxon>
        <taxon>Bacillota</taxon>
        <taxon>Bacilli</taxon>
        <taxon>Bacillales</taxon>
        <taxon>Paenibacillaceae</taxon>
        <taxon>Brevibacillus</taxon>
    </lineage>
</organism>
<dbReference type="Proteomes" id="UP000319578">
    <property type="component" value="Unassembled WGS sequence"/>
</dbReference>
<keyword evidence="2" id="KW-1185">Reference proteome</keyword>
<comment type="caution">
    <text evidence="1">The sequence shown here is derived from an EMBL/GenBank/DDBJ whole genome shotgun (WGS) entry which is preliminary data.</text>
</comment>
<gene>
    <name evidence="1" type="ORF">BRE01_20050</name>
</gene>